<accession>A0ABT0ETT0</accession>
<keyword evidence="3" id="KW-1185">Reference proteome</keyword>
<reference evidence="2 3" key="1">
    <citation type="submission" date="2022-02" db="EMBL/GenBank/DDBJ databases">
        <title>Comparative genomics of the first Antarctic Pseudomonas spp. capable of biotransforming 2,4,6-Trinitrotoluene.</title>
        <authorList>
            <person name="Cabrera M.A."/>
            <person name="Marquez S.L."/>
            <person name="Perez-Donoso J.M."/>
        </authorList>
    </citation>
    <scope>NUCLEOTIDE SEQUENCE [LARGE SCALE GENOMIC DNA]</scope>
    <source>
        <strain evidence="2 3">TNT19</strain>
    </source>
</reference>
<dbReference type="Proteomes" id="UP001299876">
    <property type="component" value="Unassembled WGS sequence"/>
</dbReference>
<gene>
    <name evidence="2" type="ORF">L9059_01565</name>
</gene>
<proteinExistence type="predicted"/>
<sequence>MLTAKDFSSRTKSGSTKRYHFLVGKQSCDHQRQPTGVPMKPKPPYAEMPHVQSFIDWLAMELHSKTLFNHEYLDRRSGAKWSCETLFGAFKAYSWNFPGNARLGYNPGSSPQCNAKALDALRRDLIAAGSNDALILRGAKDVMAWGGVTARNALWLTTNEAGLGRMIQDVKIALIQQNPDAPVLRSKSLRFNSGMTKIYSLLCPNFVIYDSRVAAALGMLVVKFCKAQGLTTVPESLCFPWAAAKEASNAGHPKRRNPSEGTLVFKRLRAGAHHALWNLRASWILSQVLAHEAAAESPFHAAGNPADALRRLEQSLFMWGYDLGHAGPAANDTTGSNDHLGQRENALTA</sequence>
<protein>
    <submittedName>
        <fullName evidence="2">Uncharacterized protein</fullName>
    </submittedName>
</protein>
<dbReference type="EMBL" id="JAKNRW010000001">
    <property type="protein sequence ID" value="MCK1788892.1"/>
    <property type="molecule type" value="Genomic_DNA"/>
</dbReference>
<feature type="region of interest" description="Disordered" evidence="1">
    <location>
        <begin position="328"/>
        <end position="349"/>
    </location>
</feature>
<evidence type="ECO:0000313" key="3">
    <source>
        <dbReference type="Proteomes" id="UP001299876"/>
    </source>
</evidence>
<name>A0ABT0ETT0_9PSED</name>
<evidence type="ECO:0000313" key="2">
    <source>
        <dbReference type="EMBL" id="MCK1788892.1"/>
    </source>
</evidence>
<evidence type="ECO:0000256" key="1">
    <source>
        <dbReference type="SAM" id="MobiDB-lite"/>
    </source>
</evidence>
<organism evidence="2 3">
    <name type="scientific">Pseudomonas violetae</name>
    <dbReference type="NCBI Taxonomy" id="2915813"/>
    <lineage>
        <taxon>Bacteria</taxon>
        <taxon>Pseudomonadati</taxon>
        <taxon>Pseudomonadota</taxon>
        <taxon>Gammaproteobacteria</taxon>
        <taxon>Pseudomonadales</taxon>
        <taxon>Pseudomonadaceae</taxon>
        <taxon>Pseudomonas</taxon>
    </lineage>
</organism>
<comment type="caution">
    <text evidence="2">The sequence shown here is derived from an EMBL/GenBank/DDBJ whole genome shotgun (WGS) entry which is preliminary data.</text>
</comment>
<feature type="compositionally biased region" description="Polar residues" evidence="1">
    <location>
        <begin position="331"/>
        <end position="349"/>
    </location>
</feature>